<dbReference type="InterPro" id="IPR021804">
    <property type="entry name" value="DUF3375"/>
</dbReference>
<dbReference type="GeneID" id="303184230"/>
<dbReference type="Pfam" id="PF11855">
    <property type="entry name" value="DUF3375"/>
    <property type="match status" value="1"/>
</dbReference>
<gene>
    <name evidence="1" type="ORF">CIK84_10775</name>
</gene>
<sequence>MQPSHRANSLWLQSQQFKSSAAYRLLTAQPWALAFIRAEFTADRSRVALELFHASLDSFLKQARKSDDQIPSSYSAQDFAETWVKQGILARPLIDGRFIYEPSAQTLRTLRFLADFSTDDSHLNSSRLNTLLSSLESLAHETDPDPEARIRALESQIALRQAQIDQLRSGDDPAVLSRTTALSATRSVLDLASSLPADFRRMRDGVQDMLHSLREGILDASTAKGVAVGQVLEADRQLRSTAEGETFSGFTEFLNSPDAQQRFRAALAEVLERDFVDDLETPERQILTNLLRELRRQAAEVHASYGKLSESLHAFVQSEDYKQAELLRQAVREAELAISKSASLKPRSGLTPMELFAPQFVTLTGLGIYDPSEHVAPPPLAQAPEFSEADIVRNPSTPQADLPLLRESITRNLNCSGSGAIRLDAVFETLDAEHRHLNTIRALVEIGRTNGESLNESELLNIDFQQLDGSMRTAILPALSFTKEPL</sequence>
<dbReference type="OMA" id="AWGGPHY"/>
<dbReference type="AlphaFoldDB" id="A0A2N7RZ87"/>
<evidence type="ECO:0000313" key="1">
    <source>
        <dbReference type="EMBL" id="PMQ19199.1"/>
    </source>
</evidence>
<dbReference type="EMBL" id="PNQX01000002">
    <property type="protein sequence ID" value="PMQ19199.1"/>
    <property type="molecule type" value="Genomic_DNA"/>
</dbReference>
<accession>A0A2N7RZ87</accession>
<reference evidence="1 2" key="1">
    <citation type="journal article" date="2017" name="Elife">
        <title>Extensive horizontal gene transfer in cheese-associated bacteria.</title>
        <authorList>
            <person name="Bonham K.S."/>
            <person name="Wolfe B.E."/>
            <person name="Dutton R.J."/>
        </authorList>
    </citation>
    <scope>NUCLEOTIDE SEQUENCE [LARGE SCALE GENOMIC DNA]</scope>
    <source>
        <strain evidence="1 2">JB182</strain>
    </source>
</reference>
<name>A0A2N7RZ87_9MICC</name>
<dbReference type="Proteomes" id="UP000235739">
    <property type="component" value="Unassembled WGS sequence"/>
</dbReference>
<comment type="caution">
    <text evidence="1">The sequence shown here is derived from an EMBL/GenBank/DDBJ whole genome shotgun (WGS) entry which is preliminary data.</text>
</comment>
<organism evidence="1 2">
    <name type="scientific">Glutamicibacter arilaitensis</name>
    <dbReference type="NCBI Taxonomy" id="256701"/>
    <lineage>
        <taxon>Bacteria</taxon>
        <taxon>Bacillati</taxon>
        <taxon>Actinomycetota</taxon>
        <taxon>Actinomycetes</taxon>
        <taxon>Micrococcales</taxon>
        <taxon>Micrococcaceae</taxon>
        <taxon>Glutamicibacter</taxon>
    </lineage>
</organism>
<dbReference type="RefSeq" id="WP_013347984.1">
    <property type="nucleotide sequence ID" value="NZ_JBQDJG010000028.1"/>
</dbReference>
<evidence type="ECO:0000313" key="2">
    <source>
        <dbReference type="Proteomes" id="UP000235739"/>
    </source>
</evidence>
<proteinExistence type="predicted"/>
<protein>
    <submittedName>
        <fullName evidence="1">DUF3375 domain-containing protein</fullName>
    </submittedName>
</protein>